<comment type="caution">
    <text evidence="2">The sequence shown here is derived from an EMBL/GenBank/DDBJ whole genome shotgun (WGS) entry which is preliminary data.</text>
</comment>
<dbReference type="SUPFAM" id="SSF51735">
    <property type="entry name" value="NAD(P)-binding Rossmann-fold domains"/>
    <property type="match status" value="1"/>
</dbReference>
<evidence type="ECO:0000313" key="3">
    <source>
        <dbReference type="Proteomes" id="UP000437131"/>
    </source>
</evidence>
<dbReference type="AlphaFoldDB" id="A0A844GXL6"/>
<dbReference type="EMBL" id="WMIA01000016">
    <property type="protein sequence ID" value="MTF39698.1"/>
    <property type="molecule type" value="Genomic_DNA"/>
</dbReference>
<name>A0A844GXL6_9CHRO</name>
<dbReference type="Pfam" id="PF01370">
    <property type="entry name" value="Epimerase"/>
    <property type="match status" value="1"/>
</dbReference>
<accession>A0A844GXL6</accession>
<feature type="domain" description="NAD-dependent epimerase/dehydratase" evidence="1">
    <location>
        <begin position="3"/>
        <end position="139"/>
    </location>
</feature>
<gene>
    <name evidence="2" type="ORF">GGC33_12285</name>
</gene>
<dbReference type="InterPro" id="IPR036291">
    <property type="entry name" value="NAD(P)-bd_dom_sf"/>
</dbReference>
<reference evidence="2 3" key="1">
    <citation type="submission" date="2019-11" db="EMBL/GenBank/DDBJ databases">
        <title>Isolation of a new High Light Tolerant Cyanobacteria.</title>
        <authorList>
            <person name="Dobson Z."/>
            <person name="Vaughn N."/>
            <person name="Vaughn M."/>
            <person name="Fromme P."/>
            <person name="Mazor Y."/>
        </authorList>
    </citation>
    <scope>NUCLEOTIDE SEQUENCE [LARGE SCALE GENOMIC DNA]</scope>
    <source>
        <strain evidence="2 3">0216</strain>
    </source>
</reference>
<evidence type="ECO:0000313" key="2">
    <source>
        <dbReference type="EMBL" id="MTF39698.1"/>
    </source>
</evidence>
<protein>
    <submittedName>
        <fullName evidence="2">NAD(P)-dependent oxidoreductase</fullName>
    </submittedName>
</protein>
<sequence length="255" mass="29196">MKIIIIGGNGFVGSAYKRFCEKNSIDHLIVNRHNYHDYIGTKADILINANGNSKKFLATQEPLVDFDASVRSLRQSLIDFPCDKYVFLSSCDVYSDCSSYESTKEDVVIDISKQSPYGFHKYLAELCVQHCHHDWLIFRMGGFVGENLKKNAIFDILWGDRLWLHPESKLQYINTDIAAMRVMEIIKKGYSQEIFNLCGNGVIELQEVLNMTNREVEINTEAKPVHYEVNIDKIQSVTDIPSTRDAVIDFVQSNR</sequence>
<dbReference type="InterPro" id="IPR001509">
    <property type="entry name" value="Epimerase_deHydtase"/>
</dbReference>
<dbReference type="Gene3D" id="3.40.50.720">
    <property type="entry name" value="NAD(P)-binding Rossmann-like Domain"/>
    <property type="match status" value="1"/>
</dbReference>
<dbReference type="RefSeq" id="WP_155084189.1">
    <property type="nucleotide sequence ID" value="NZ_WMIA01000016.1"/>
</dbReference>
<dbReference type="Proteomes" id="UP000437131">
    <property type="component" value="Unassembled WGS sequence"/>
</dbReference>
<organism evidence="2 3">
    <name type="scientific">Cyanobacterium aponinum 0216</name>
    <dbReference type="NCBI Taxonomy" id="2676140"/>
    <lineage>
        <taxon>Bacteria</taxon>
        <taxon>Bacillati</taxon>
        <taxon>Cyanobacteriota</taxon>
        <taxon>Cyanophyceae</taxon>
        <taxon>Oscillatoriophycideae</taxon>
        <taxon>Chroococcales</taxon>
        <taxon>Geminocystaceae</taxon>
        <taxon>Cyanobacterium</taxon>
    </lineage>
</organism>
<evidence type="ECO:0000259" key="1">
    <source>
        <dbReference type="Pfam" id="PF01370"/>
    </source>
</evidence>
<proteinExistence type="predicted"/>